<dbReference type="AlphaFoldDB" id="A0A4Y8WIS3"/>
<dbReference type="RefSeq" id="WP_134834696.1">
    <property type="nucleotide sequence ID" value="NZ_SATR01000006.1"/>
</dbReference>
<feature type="transmembrane region" description="Helical" evidence="1">
    <location>
        <begin position="336"/>
        <end position="355"/>
    </location>
</feature>
<keyword evidence="1" id="KW-1133">Transmembrane helix</keyword>
<sequence>MNTAINDEDNVVSPPNFHQYEYKQFNEYKPGDEIAGQTIQYVAASSENYIIAKTENGGLFWKSNVAYTAIQEYAQTRYKLIEPLTHTIIIPSERYSHILALEQAFIIGFQAEHLTKDELSKIFDDIKEKIQGANQADITVLVKDSDFLVTRDAQGYLSVHTAEGIAITPEISHALYRARSLYNYCVQLLPSKEHKLSADHISEAFTKVFALHHSDTLQLTIKDVDSFFEDVYKFLNNQILANLRAKFLFYTASSACFMVLFITIVFSLVEIPQTYFHASFAALAGSFVSVLQRNNSIALDPLTSSRGLVVDALSRIWVGITFGIFTIMLAESELALATFNNNSMALMVFAFIAGFTERFAPDMIENVTIDKANGSETPRSD</sequence>
<evidence type="ECO:0000256" key="1">
    <source>
        <dbReference type="SAM" id="Phobius"/>
    </source>
</evidence>
<organism evidence="2 3">
    <name type="scientific">Vibrio ouci</name>
    <dbReference type="NCBI Taxonomy" id="2499078"/>
    <lineage>
        <taxon>Bacteria</taxon>
        <taxon>Pseudomonadati</taxon>
        <taxon>Pseudomonadota</taxon>
        <taxon>Gammaproteobacteria</taxon>
        <taxon>Vibrionales</taxon>
        <taxon>Vibrionaceae</taxon>
        <taxon>Vibrio</taxon>
    </lineage>
</organism>
<dbReference type="EMBL" id="SATR01000006">
    <property type="protein sequence ID" value="TFH92495.1"/>
    <property type="molecule type" value="Genomic_DNA"/>
</dbReference>
<name>A0A4Y8WIS3_9VIBR</name>
<dbReference type="Proteomes" id="UP000297753">
    <property type="component" value="Unassembled WGS sequence"/>
</dbReference>
<accession>A0A4Y8WIS3</accession>
<evidence type="ECO:0000313" key="3">
    <source>
        <dbReference type="Proteomes" id="UP000297753"/>
    </source>
</evidence>
<proteinExistence type="predicted"/>
<gene>
    <name evidence="2" type="ORF">ELS82_06180</name>
</gene>
<keyword evidence="1" id="KW-0812">Transmembrane</keyword>
<protein>
    <submittedName>
        <fullName evidence="2">Uncharacterized protein</fullName>
    </submittedName>
</protein>
<feature type="transmembrane region" description="Helical" evidence="1">
    <location>
        <begin position="275"/>
        <end position="291"/>
    </location>
</feature>
<keyword evidence="1" id="KW-0472">Membrane</keyword>
<evidence type="ECO:0000313" key="2">
    <source>
        <dbReference type="EMBL" id="TFH92495.1"/>
    </source>
</evidence>
<feature type="transmembrane region" description="Helical" evidence="1">
    <location>
        <begin position="312"/>
        <end position="330"/>
    </location>
</feature>
<keyword evidence="3" id="KW-1185">Reference proteome</keyword>
<comment type="caution">
    <text evidence="2">The sequence shown here is derived from an EMBL/GenBank/DDBJ whole genome shotgun (WGS) entry which is preliminary data.</text>
</comment>
<feature type="transmembrane region" description="Helical" evidence="1">
    <location>
        <begin position="247"/>
        <end position="269"/>
    </location>
</feature>
<reference evidence="2 3" key="1">
    <citation type="submission" date="2019-01" db="EMBL/GenBank/DDBJ databases">
        <title>Vibrio BEI176 sp. nov, a marine bacterium isolated from China: eastern marignal seas.</title>
        <authorList>
            <person name="Li B."/>
        </authorList>
    </citation>
    <scope>NUCLEOTIDE SEQUENCE [LARGE SCALE GENOMIC DNA]</scope>
    <source>
        <strain evidence="2 3">BEI176</strain>
    </source>
</reference>